<dbReference type="OrthoDB" id="10250282at2759"/>
<name>A0A9X6NE82_HYPEX</name>
<dbReference type="GO" id="GO:0050126">
    <property type="term" value="F:N-carbamoylputrescine amidase activity"/>
    <property type="evidence" value="ECO:0007669"/>
    <property type="project" value="TreeGrafter"/>
</dbReference>
<sequence>MKTAFVQWPENLHPISPEWSAIEKQVAASEGLQLLVTSELPFGPWIASNATFDPVTAQQSVDVHEAGIKALKNLKLPLVISSRPVWAADGRLANEAFALDNGVYVSLHQKHYFPEEPRFHEQTWFGTAKPGFNLTTLCGGRLKVGVLLCTDVMFTERARLYGRDGADLIVVPRASSVNSVETFFVAGRMAAISSGCYVVSSNKVGKVGESPNFCGFGYAIAPDGSVMGPMTDTDSPLKVVELDFEAVRRQQKEYPCYVHEL</sequence>
<protein>
    <recommendedName>
        <fullName evidence="2">CN hydrolase domain-containing protein</fullName>
    </recommendedName>
</protein>
<dbReference type="InterPro" id="IPR036526">
    <property type="entry name" value="C-N_Hydrolase_sf"/>
</dbReference>
<dbReference type="PANTHER" id="PTHR43674:SF2">
    <property type="entry name" value="BETA-UREIDOPROPIONASE"/>
    <property type="match status" value="1"/>
</dbReference>
<keyword evidence="4" id="KW-1185">Reference proteome</keyword>
<evidence type="ECO:0000313" key="3">
    <source>
        <dbReference type="EMBL" id="OWA52515.1"/>
    </source>
</evidence>
<reference evidence="4" key="1">
    <citation type="submission" date="2017-01" db="EMBL/GenBank/DDBJ databases">
        <title>Comparative genomics of anhydrobiosis in the tardigrade Hypsibius dujardini.</title>
        <authorList>
            <person name="Yoshida Y."/>
            <person name="Koutsovoulos G."/>
            <person name="Laetsch D."/>
            <person name="Stevens L."/>
            <person name="Kumar S."/>
            <person name="Horikawa D."/>
            <person name="Ishino K."/>
            <person name="Komine S."/>
            <person name="Tomita M."/>
            <person name="Blaxter M."/>
            <person name="Arakawa K."/>
        </authorList>
    </citation>
    <scope>NUCLEOTIDE SEQUENCE [LARGE SCALE GENOMIC DNA]</scope>
    <source>
        <strain evidence="4">Z151</strain>
    </source>
</reference>
<proteinExistence type="predicted"/>
<evidence type="ECO:0000259" key="2">
    <source>
        <dbReference type="PROSITE" id="PS50263"/>
    </source>
</evidence>
<dbReference type="AlphaFoldDB" id="A0A9X6NE82"/>
<evidence type="ECO:0000313" key="4">
    <source>
        <dbReference type="Proteomes" id="UP000192578"/>
    </source>
</evidence>
<gene>
    <name evidence="3" type="ORF">BV898_16967</name>
</gene>
<dbReference type="PROSITE" id="PS50263">
    <property type="entry name" value="CN_HYDROLASE"/>
    <property type="match status" value="1"/>
</dbReference>
<dbReference type="SUPFAM" id="SSF56317">
    <property type="entry name" value="Carbon-nitrogen hydrolase"/>
    <property type="match status" value="1"/>
</dbReference>
<feature type="domain" description="CN hydrolase" evidence="2">
    <location>
        <begin position="1"/>
        <end position="244"/>
    </location>
</feature>
<dbReference type="PANTHER" id="PTHR43674">
    <property type="entry name" value="NITRILASE C965.09-RELATED"/>
    <property type="match status" value="1"/>
</dbReference>
<dbReference type="EMBL" id="MTYJ01000272">
    <property type="protein sequence ID" value="OWA52515.1"/>
    <property type="molecule type" value="Genomic_DNA"/>
</dbReference>
<dbReference type="Proteomes" id="UP000192578">
    <property type="component" value="Unassembled WGS sequence"/>
</dbReference>
<accession>A0A9X6NE82</accession>
<keyword evidence="1" id="KW-0378">Hydrolase</keyword>
<dbReference type="GO" id="GO:0033388">
    <property type="term" value="P:putrescine biosynthetic process from arginine"/>
    <property type="evidence" value="ECO:0007669"/>
    <property type="project" value="TreeGrafter"/>
</dbReference>
<dbReference type="Gene3D" id="3.60.110.10">
    <property type="entry name" value="Carbon-nitrogen hydrolase"/>
    <property type="match status" value="1"/>
</dbReference>
<evidence type="ECO:0000256" key="1">
    <source>
        <dbReference type="ARBA" id="ARBA00022801"/>
    </source>
</evidence>
<comment type="caution">
    <text evidence="3">The sequence shown here is derived from an EMBL/GenBank/DDBJ whole genome shotgun (WGS) entry which is preliminary data.</text>
</comment>
<dbReference type="Pfam" id="PF00795">
    <property type="entry name" value="CN_hydrolase"/>
    <property type="match status" value="1"/>
</dbReference>
<dbReference type="InterPro" id="IPR050345">
    <property type="entry name" value="Aliph_Amidase/BUP"/>
</dbReference>
<organism evidence="3 4">
    <name type="scientific">Hypsibius exemplaris</name>
    <name type="common">Freshwater tardigrade</name>
    <dbReference type="NCBI Taxonomy" id="2072580"/>
    <lineage>
        <taxon>Eukaryota</taxon>
        <taxon>Metazoa</taxon>
        <taxon>Ecdysozoa</taxon>
        <taxon>Tardigrada</taxon>
        <taxon>Eutardigrada</taxon>
        <taxon>Parachela</taxon>
        <taxon>Hypsibioidea</taxon>
        <taxon>Hypsibiidae</taxon>
        <taxon>Hypsibius</taxon>
    </lineage>
</organism>
<dbReference type="InterPro" id="IPR003010">
    <property type="entry name" value="C-N_Hydrolase"/>
</dbReference>
<dbReference type="CDD" id="cd07197">
    <property type="entry name" value="nitrilase"/>
    <property type="match status" value="1"/>
</dbReference>